<sequence>MKEITKRESKKKTNPKTKVAAAAAAAAAVVFHAVPQALKKYPPCVRLAHKRSPPCAAGTQEAAPEGNRRAELPNPDLGARRIVDGLGRNTMVGPVYDVGNHVGVHANQFCVGGSEPSDRRRETHGFLKLI</sequence>
<evidence type="ECO:0000313" key="2">
    <source>
        <dbReference type="EMBL" id="KAK0721601.1"/>
    </source>
</evidence>
<evidence type="ECO:0000313" key="3">
    <source>
        <dbReference type="Proteomes" id="UP001172101"/>
    </source>
</evidence>
<evidence type="ECO:0000256" key="1">
    <source>
        <dbReference type="SAM" id="MobiDB-lite"/>
    </source>
</evidence>
<proteinExistence type="predicted"/>
<accession>A0AA40ATE3</accession>
<organism evidence="2 3">
    <name type="scientific">Lasiosphaeria miniovina</name>
    <dbReference type="NCBI Taxonomy" id="1954250"/>
    <lineage>
        <taxon>Eukaryota</taxon>
        <taxon>Fungi</taxon>
        <taxon>Dikarya</taxon>
        <taxon>Ascomycota</taxon>
        <taxon>Pezizomycotina</taxon>
        <taxon>Sordariomycetes</taxon>
        <taxon>Sordariomycetidae</taxon>
        <taxon>Sordariales</taxon>
        <taxon>Lasiosphaeriaceae</taxon>
        <taxon>Lasiosphaeria</taxon>
    </lineage>
</organism>
<reference evidence="2" key="1">
    <citation type="submission" date="2023-06" db="EMBL/GenBank/DDBJ databases">
        <title>Genome-scale phylogeny and comparative genomics of the fungal order Sordariales.</title>
        <authorList>
            <consortium name="Lawrence Berkeley National Laboratory"/>
            <person name="Hensen N."/>
            <person name="Bonometti L."/>
            <person name="Westerberg I."/>
            <person name="Brannstrom I.O."/>
            <person name="Guillou S."/>
            <person name="Cros-Aarteil S."/>
            <person name="Calhoun S."/>
            <person name="Haridas S."/>
            <person name="Kuo A."/>
            <person name="Mondo S."/>
            <person name="Pangilinan J."/>
            <person name="Riley R."/>
            <person name="LaButti K."/>
            <person name="Andreopoulos B."/>
            <person name="Lipzen A."/>
            <person name="Chen C."/>
            <person name="Yanf M."/>
            <person name="Daum C."/>
            <person name="Ng V."/>
            <person name="Clum A."/>
            <person name="Steindorff A."/>
            <person name="Ohm R."/>
            <person name="Martin F."/>
            <person name="Silar P."/>
            <person name="Natvig D."/>
            <person name="Lalanne C."/>
            <person name="Gautier V."/>
            <person name="Ament-velasquez S.L."/>
            <person name="Kruys A."/>
            <person name="Hutchinson M.I."/>
            <person name="Powell A.J."/>
            <person name="Barry K."/>
            <person name="Miller A.N."/>
            <person name="Grigoriev I.V."/>
            <person name="Debuchy R."/>
            <person name="Gladieux P."/>
            <person name="Thoren M.H."/>
            <person name="Johannesson H."/>
        </authorList>
    </citation>
    <scope>NUCLEOTIDE SEQUENCE</scope>
    <source>
        <strain evidence="2">SMH2392-1A</strain>
    </source>
</reference>
<gene>
    <name evidence="2" type="ORF">B0T26DRAFT_673405</name>
</gene>
<protein>
    <submittedName>
        <fullName evidence="2">Uncharacterized protein</fullName>
    </submittedName>
</protein>
<dbReference type="EMBL" id="JAUIRO010000003">
    <property type="protein sequence ID" value="KAK0721601.1"/>
    <property type="molecule type" value="Genomic_DNA"/>
</dbReference>
<dbReference type="RefSeq" id="XP_060297525.1">
    <property type="nucleotide sequence ID" value="XM_060439591.1"/>
</dbReference>
<dbReference type="Proteomes" id="UP001172101">
    <property type="component" value="Unassembled WGS sequence"/>
</dbReference>
<name>A0AA40ATE3_9PEZI</name>
<comment type="caution">
    <text evidence="2">The sequence shown here is derived from an EMBL/GenBank/DDBJ whole genome shotgun (WGS) entry which is preliminary data.</text>
</comment>
<dbReference type="GeneID" id="85322861"/>
<feature type="region of interest" description="Disordered" evidence="1">
    <location>
        <begin position="50"/>
        <end position="77"/>
    </location>
</feature>
<keyword evidence="3" id="KW-1185">Reference proteome</keyword>
<dbReference type="AlphaFoldDB" id="A0AA40ATE3"/>